<comment type="caution">
    <text evidence="2">The sequence shown here is derived from an EMBL/GenBank/DDBJ whole genome shotgun (WGS) entry which is preliminary data.</text>
</comment>
<dbReference type="AlphaFoldDB" id="A0A6P2CBZ5"/>
<dbReference type="Proteomes" id="UP000460272">
    <property type="component" value="Unassembled WGS sequence"/>
</dbReference>
<evidence type="ECO:0000256" key="1">
    <source>
        <dbReference type="SAM" id="Coils"/>
    </source>
</evidence>
<reference evidence="2 3" key="1">
    <citation type="submission" date="2018-11" db="EMBL/GenBank/DDBJ databases">
        <title>Trebonia kvetii gen.nov., sp.nov., a novel acidophilic actinobacterium, and proposal of the new actinobacterial family Treboniaceae fam. nov.</title>
        <authorList>
            <person name="Rapoport D."/>
            <person name="Sagova-Mareckova M."/>
            <person name="Sedlacek I."/>
            <person name="Provaznik J."/>
            <person name="Kralova S."/>
            <person name="Pavlinic D."/>
            <person name="Benes V."/>
            <person name="Kopecky J."/>
        </authorList>
    </citation>
    <scope>NUCLEOTIDE SEQUENCE [LARGE SCALE GENOMIC DNA]</scope>
    <source>
        <strain evidence="2 3">15Tr583</strain>
    </source>
</reference>
<proteinExistence type="predicted"/>
<evidence type="ECO:0000313" key="2">
    <source>
        <dbReference type="EMBL" id="TVZ07123.1"/>
    </source>
</evidence>
<dbReference type="EMBL" id="RPFW01000001">
    <property type="protein sequence ID" value="TVZ07123.1"/>
    <property type="molecule type" value="Genomic_DNA"/>
</dbReference>
<keyword evidence="3" id="KW-1185">Reference proteome</keyword>
<organism evidence="2 3">
    <name type="scientific">Trebonia kvetii</name>
    <dbReference type="NCBI Taxonomy" id="2480626"/>
    <lineage>
        <taxon>Bacteria</taxon>
        <taxon>Bacillati</taxon>
        <taxon>Actinomycetota</taxon>
        <taxon>Actinomycetes</taxon>
        <taxon>Streptosporangiales</taxon>
        <taxon>Treboniaceae</taxon>
        <taxon>Trebonia</taxon>
    </lineage>
</organism>
<protein>
    <submittedName>
        <fullName evidence="2">Uncharacterized protein</fullName>
    </submittedName>
</protein>
<sequence length="63" mass="7667">MHVQEYLARERQQERLKQAHEERSANQVAELRKLERRQRRAERQLLSAWQRVERLRSTLGAVS</sequence>
<evidence type="ECO:0000313" key="3">
    <source>
        <dbReference type="Proteomes" id="UP000460272"/>
    </source>
</evidence>
<feature type="coiled-coil region" evidence="1">
    <location>
        <begin position="3"/>
        <end position="44"/>
    </location>
</feature>
<accession>A0A6P2CBZ5</accession>
<dbReference type="RefSeq" id="WP_145851878.1">
    <property type="nucleotide sequence ID" value="NZ_RPFW01000001.1"/>
</dbReference>
<name>A0A6P2CBZ5_9ACTN</name>
<gene>
    <name evidence="2" type="ORF">EAS64_07380</name>
</gene>
<keyword evidence="1" id="KW-0175">Coiled coil</keyword>